<dbReference type="InterPro" id="IPR036388">
    <property type="entry name" value="WH-like_DNA-bd_sf"/>
</dbReference>
<comment type="caution">
    <text evidence="2">The sequence shown here is derived from an EMBL/GenBank/DDBJ whole genome shotgun (WGS) entry which is preliminary data.</text>
</comment>
<dbReference type="PANTHER" id="PTHR33164:SF43">
    <property type="entry name" value="HTH-TYPE TRANSCRIPTIONAL REPRESSOR YETL"/>
    <property type="match status" value="1"/>
</dbReference>
<accession>A0A3A1P5P9</accession>
<dbReference type="InterPro" id="IPR000835">
    <property type="entry name" value="HTH_MarR-typ"/>
</dbReference>
<dbReference type="GO" id="GO:0003700">
    <property type="term" value="F:DNA-binding transcription factor activity"/>
    <property type="evidence" value="ECO:0007669"/>
    <property type="project" value="InterPro"/>
</dbReference>
<dbReference type="Gene3D" id="1.10.10.10">
    <property type="entry name" value="Winged helix-like DNA-binding domain superfamily/Winged helix DNA-binding domain"/>
    <property type="match status" value="1"/>
</dbReference>
<dbReference type="InterPro" id="IPR036390">
    <property type="entry name" value="WH_DNA-bd_sf"/>
</dbReference>
<dbReference type="PANTHER" id="PTHR33164">
    <property type="entry name" value="TRANSCRIPTIONAL REGULATOR, MARR FAMILY"/>
    <property type="match status" value="1"/>
</dbReference>
<name>A0A3A1P5P9_9SPHN</name>
<feature type="domain" description="HTH marR-type" evidence="1">
    <location>
        <begin position="18"/>
        <end position="150"/>
    </location>
</feature>
<dbReference type="Proteomes" id="UP000265366">
    <property type="component" value="Unassembled WGS sequence"/>
</dbReference>
<evidence type="ECO:0000313" key="2">
    <source>
        <dbReference type="EMBL" id="RIV82632.1"/>
    </source>
</evidence>
<dbReference type="InterPro" id="IPR039422">
    <property type="entry name" value="MarR/SlyA-like"/>
</dbReference>
<proteinExistence type="predicted"/>
<dbReference type="SUPFAM" id="SSF46785">
    <property type="entry name" value="Winged helix' DNA-binding domain"/>
    <property type="match status" value="1"/>
</dbReference>
<organism evidence="2 3">
    <name type="scientific">Aurantiacibacter xanthus</name>
    <dbReference type="NCBI Taxonomy" id="1784712"/>
    <lineage>
        <taxon>Bacteria</taxon>
        <taxon>Pseudomonadati</taxon>
        <taxon>Pseudomonadota</taxon>
        <taxon>Alphaproteobacteria</taxon>
        <taxon>Sphingomonadales</taxon>
        <taxon>Erythrobacteraceae</taxon>
        <taxon>Aurantiacibacter</taxon>
    </lineage>
</organism>
<protein>
    <submittedName>
        <fullName evidence="2">MarR family transcriptional regulator</fullName>
    </submittedName>
</protein>
<dbReference type="OrthoDB" id="8906692at2"/>
<keyword evidence="3" id="KW-1185">Reference proteome</keyword>
<dbReference type="PRINTS" id="PR00598">
    <property type="entry name" value="HTHMARR"/>
</dbReference>
<gene>
    <name evidence="2" type="ORF">D2V17_15060</name>
</gene>
<dbReference type="PROSITE" id="PS50995">
    <property type="entry name" value="HTH_MARR_2"/>
    <property type="match status" value="1"/>
</dbReference>
<dbReference type="EMBL" id="QXFM01000117">
    <property type="protein sequence ID" value="RIV82632.1"/>
    <property type="molecule type" value="Genomic_DNA"/>
</dbReference>
<dbReference type="Pfam" id="PF01047">
    <property type="entry name" value="MarR"/>
    <property type="match status" value="1"/>
</dbReference>
<reference evidence="2 3" key="1">
    <citation type="submission" date="2018-08" db="EMBL/GenBank/DDBJ databases">
        <title>Erythrobacter zhengii sp.nov., a bacterium isolated from deep-sea sediment.</title>
        <authorList>
            <person name="Fang C."/>
            <person name="Wu Y.-H."/>
            <person name="Sun C."/>
            <person name="Wang H."/>
            <person name="Cheng H."/>
            <person name="Meng F.-X."/>
            <person name="Wang C.-S."/>
            <person name="Xu X.-W."/>
        </authorList>
    </citation>
    <scope>NUCLEOTIDE SEQUENCE [LARGE SCALE GENOMIC DNA]</scope>
    <source>
        <strain evidence="2 3">CCTCC AB 2015396</strain>
    </source>
</reference>
<evidence type="ECO:0000259" key="1">
    <source>
        <dbReference type="PROSITE" id="PS50995"/>
    </source>
</evidence>
<evidence type="ECO:0000313" key="3">
    <source>
        <dbReference type="Proteomes" id="UP000265366"/>
    </source>
</evidence>
<dbReference type="AlphaFoldDB" id="A0A3A1P5P9"/>
<sequence length="150" mass="16508">MQMDEADTTNGLSAGRRPARILYLVRRFHALAHARLESITRAYDMTPAEFTMLSLVAGIGPCSSAEIARRASITPQAVTQQINQLEGKGLLLRRENPSNRRINLIEATSEGRTGLSAINQQADRLEQEFLAAFGEPEQAVIRAFLSQAIT</sequence>
<dbReference type="SMART" id="SM00347">
    <property type="entry name" value="HTH_MARR"/>
    <property type="match status" value="1"/>
</dbReference>
<dbReference type="GO" id="GO:0006950">
    <property type="term" value="P:response to stress"/>
    <property type="evidence" value="ECO:0007669"/>
    <property type="project" value="TreeGrafter"/>
</dbReference>